<feature type="region of interest" description="Disordered" evidence="1">
    <location>
        <begin position="201"/>
        <end position="230"/>
    </location>
</feature>
<evidence type="ECO:0000256" key="1">
    <source>
        <dbReference type="SAM" id="MobiDB-lite"/>
    </source>
</evidence>
<dbReference type="EMBL" id="JANBQB010000032">
    <property type="protein sequence ID" value="KAJ1984054.1"/>
    <property type="molecule type" value="Genomic_DNA"/>
</dbReference>
<sequence length="230" mass="23656">MVPHRGRGGRGGFGRGRGRRPAWPARYPPMGDEYMARPQMAVAPNPYGYMGNYPYEEEYDPAAFGVQMMGYPGVFYPRPYAAGHYPGYGQRASVDATGPGASASAAGMAPSHPYAGWYGGAMDPTSSAGQGQSSGNAMEPMMLSPGARANPAPMYSGMPLQGAFGRAQGYGHYRPFKARGSGGPTADSAYHGLGEGSFDEHGGYLTMPAGSTVSGGDVGHAPAPGGNGGS</sequence>
<keyword evidence="3" id="KW-1185">Reference proteome</keyword>
<feature type="region of interest" description="Disordered" evidence="1">
    <location>
        <begin position="1"/>
        <end position="23"/>
    </location>
</feature>
<protein>
    <submittedName>
        <fullName evidence="2">Uncharacterized protein</fullName>
    </submittedName>
</protein>
<gene>
    <name evidence="2" type="ORF">H4R34_000916</name>
</gene>
<proteinExistence type="predicted"/>
<dbReference type="OrthoDB" id="10445646at2759"/>
<reference evidence="2" key="1">
    <citation type="submission" date="2022-07" db="EMBL/GenBank/DDBJ databases">
        <title>Phylogenomic reconstructions and comparative analyses of Kickxellomycotina fungi.</title>
        <authorList>
            <person name="Reynolds N.K."/>
            <person name="Stajich J.E."/>
            <person name="Barry K."/>
            <person name="Grigoriev I.V."/>
            <person name="Crous P."/>
            <person name="Smith M.E."/>
        </authorList>
    </citation>
    <scope>NUCLEOTIDE SEQUENCE</scope>
    <source>
        <strain evidence="2">RSA 567</strain>
    </source>
</reference>
<dbReference type="AlphaFoldDB" id="A0A9W8BBS2"/>
<evidence type="ECO:0000313" key="3">
    <source>
        <dbReference type="Proteomes" id="UP001151582"/>
    </source>
</evidence>
<organism evidence="2 3">
    <name type="scientific">Dimargaris verticillata</name>
    <dbReference type="NCBI Taxonomy" id="2761393"/>
    <lineage>
        <taxon>Eukaryota</taxon>
        <taxon>Fungi</taxon>
        <taxon>Fungi incertae sedis</taxon>
        <taxon>Zoopagomycota</taxon>
        <taxon>Kickxellomycotina</taxon>
        <taxon>Dimargaritomycetes</taxon>
        <taxon>Dimargaritales</taxon>
        <taxon>Dimargaritaceae</taxon>
        <taxon>Dimargaris</taxon>
    </lineage>
</organism>
<feature type="region of interest" description="Disordered" evidence="1">
    <location>
        <begin position="175"/>
        <end position="194"/>
    </location>
</feature>
<accession>A0A9W8BBS2</accession>
<evidence type="ECO:0000313" key="2">
    <source>
        <dbReference type="EMBL" id="KAJ1984054.1"/>
    </source>
</evidence>
<dbReference type="Proteomes" id="UP001151582">
    <property type="component" value="Unassembled WGS sequence"/>
</dbReference>
<comment type="caution">
    <text evidence="2">The sequence shown here is derived from an EMBL/GenBank/DDBJ whole genome shotgun (WGS) entry which is preliminary data.</text>
</comment>
<name>A0A9W8BBS2_9FUNG</name>